<reference evidence="2" key="1">
    <citation type="submission" date="2020-11" db="EMBL/GenBank/DDBJ databases">
        <title>Nocardia NEAU-351.nov., a novel actinomycete isolated from the cow dung.</title>
        <authorList>
            <person name="Zhang X."/>
        </authorList>
    </citation>
    <scope>NUCLEOTIDE SEQUENCE</scope>
    <source>
        <strain evidence="2">NEAU-351</strain>
    </source>
</reference>
<dbReference type="EMBL" id="JADMLG010000022">
    <property type="protein sequence ID" value="MBH0781266.1"/>
    <property type="molecule type" value="Genomic_DNA"/>
</dbReference>
<evidence type="ECO:0000313" key="3">
    <source>
        <dbReference type="Proteomes" id="UP000655751"/>
    </source>
</evidence>
<feature type="domain" description="DUF397" evidence="1">
    <location>
        <begin position="8"/>
        <end position="58"/>
    </location>
</feature>
<dbReference type="InterPro" id="IPR007278">
    <property type="entry name" value="DUF397"/>
</dbReference>
<dbReference type="Pfam" id="PF04149">
    <property type="entry name" value="DUF397"/>
    <property type="match status" value="1"/>
</dbReference>
<evidence type="ECO:0000259" key="1">
    <source>
        <dbReference type="Pfam" id="PF04149"/>
    </source>
</evidence>
<dbReference type="AlphaFoldDB" id="A0A931N765"/>
<sequence>MSKGNESAEFRKSSYSEFGDCVEITRWNGMIGVRDSKDPGGPVLWFTQTEWDAFQYGVVAGEFGFGNRAIRWISALVRVMLGVIL</sequence>
<accession>A0A931N765</accession>
<comment type="caution">
    <text evidence="2">The sequence shown here is derived from an EMBL/GenBank/DDBJ whole genome shotgun (WGS) entry which is preliminary data.</text>
</comment>
<keyword evidence="3" id="KW-1185">Reference proteome</keyword>
<evidence type="ECO:0000313" key="2">
    <source>
        <dbReference type="EMBL" id="MBH0781266.1"/>
    </source>
</evidence>
<name>A0A931N765_9NOCA</name>
<organism evidence="2 3">
    <name type="scientific">Nocardia bovistercoris</name>
    <dbReference type="NCBI Taxonomy" id="2785916"/>
    <lineage>
        <taxon>Bacteria</taxon>
        <taxon>Bacillati</taxon>
        <taxon>Actinomycetota</taxon>
        <taxon>Actinomycetes</taxon>
        <taxon>Mycobacteriales</taxon>
        <taxon>Nocardiaceae</taxon>
        <taxon>Nocardia</taxon>
    </lineage>
</organism>
<proteinExistence type="predicted"/>
<dbReference type="Proteomes" id="UP000655751">
    <property type="component" value="Unassembled WGS sequence"/>
</dbReference>
<protein>
    <submittedName>
        <fullName evidence="2">DUF397 domain-containing protein</fullName>
    </submittedName>
</protein>
<gene>
    <name evidence="2" type="ORF">IT779_33840</name>
</gene>